<evidence type="ECO:0000313" key="3">
    <source>
        <dbReference type="Proteomes" id="UP000696485"/>
    </source>
</evidence>
<dbReference type="InterPro" id="IPR032675">
    <property type="entry name" value="LRR_dom_sf"/>
</dbReference>
<proteinExistence type="predicted"/>
<feature type="region of interest" description="Disordered" evidence="1">
    <location>
        <begin position="126"/>
        <end position="148"/>
    </location>
</feature>
<gene>
    <name evidence="2" type="ORF">BG006_008997</name>
</gene>
<accession>A0A9P5VJM0</accession>
<sequence length="595" mass="67477">MPPMIDPLATPELCILLKRYLLKRDCIALAQVSRLYYQHWLHFIWESVQLPAPLPANTDPLSWTPYPPTHKTCPPEALLRHRDLVRHIDIMADGIHPDLLEGVRQCPNLLSLKFFDGTLGSDSTSQVLFGIPRPGDTNSSDKQQHKDNQYQDPLASLSILKEEELAAREGKRCITDTLQVLDLTLHSDSCTETIALLGVIAHDYGRFSNVKELRVDVTQTQDSGPSISVDHLLMAFPRLEKLLLSGLTIADGTYIVLPADYKHNLLHINIFNSTADHFNLYRLLSHLPKIQYLNLGASLRAQAGAQLNGTNGHLIEHLSRLCPSLTHFSSHGNLRIPRESWVKFFSSGMEKLTNLMLWRSQLGDDMICTLVNGCPNIKDVLLIWEQVTHRGVQTMLTTWTKLERLVLWNSTLSIELFGEAPKDEDEDEEGASRRSSLDQRAVYKPWACSSTLRFMYLNKLTALTQLDRATNKMITYTPRPIVEAAREQLQKCTSLRQLSLMGEALELRMILDIKDELDPNNTIYQGQLQQQEQRKERVFPNMKVLHLQQTAAEVDVNAARQIMDALPMLQSYKSVGNLSAEAVEYINERRHGALD</sequence>
<dbReference type="EMBL" id="JAAAUY010000633">
    <property type="protein sequence ID" value="KAF9327739.1"/>
    <property type="molecule type" value="Genomic_DNA"/>
</dbReference>
<evidence type="ECO:0000256" key="1">
    <source>
        <dbReference type="SAM" id="MobiDB-lite"/>
    </source>
</evidence>
<comment type="caution">
    <text evidence="2">The sequence shown here is derived from an EMBL/GenBank/DDBJ whole genome shotgun (WGS) entry which is preliminary data.</text>
</comment>
<protein>
    <submittedName>
        <fullName evidence="2">Uncharacterized protein</fullName>
    </submittedName>
</protein>
<dbReference type="Proteomes" id="UP000696485">
    <property type="component" value="Unassembled WGS sequence"/>
</dbReference>
<dbReference type="Gene3D" id="3.80.10.10">
    <property type="entry name" value="Ribonuclease Inhibitor"/>
    <property type="match status" value="1"/>
</dbReference>
<reference evidence="2" key="1">
    <citation type="journal article" date="2020" name="Fungal Divers.">
        <title>Resolving the Mortierellaceae phylogeny through synthesis of multi-gene phylogenetics and phylogenomics.</title>
        <authorList>
            <person name="Vandepol N."/>
            <person name="Liber J."/>
            <person name="Desiro A."/>
            <person name="Na H."/>
            <person name="Kennedy M."/>
            <person name="Barry K."/>
            <person name="Grigoriev I.V."/>
            <person name="Miller A.N."/>
            <person name="O'Donnell K."/>
            <person name="Stajich J.E."/>
            <person name="Bonito G."/>
        </authorList>
    </citation>
    <scope>NUCLEOTIDE SEQUENCE</scope>
    <source>
        <strain evidence="2">NVP1</strain>
    </source>
</reference>
<keyword evidence="3" id="KW-1185">Reference proteome</keyword>
<name>A0A9P5VJM0_9FUNG</name>
<evidence type="ECO:0000313" key="2">
    <source>
        <dbReference type="EMBL" id="KAF9327739.1"/>
    </source>
</evidence>
<dbReference type="AlphaFoldDB" id="A0A9P5VJM0"/>
<organism evidence="2 3">
    <name type="scientific">Podila minutissima</name>
    <dbReference type="NCBI Taxonomy" id="64525"/>
    <lineage>
        <taxon>Eukaryota</taxon>
        <taxon>Fungi</taxon>
        <taxon>Fungi incertae sedis</taxon>
        <taxon>Mucoromycota</taxon>
        <taxon>Mortierellomycotina</taxon>
        <taxon>Mortierellomycetes</taxon>
        <taxon>Mortierellales</taxon>
        <taxon>Mortierellaceae</taxon>
        <taxon>Podila</taxon>
    </lineage>
</organism>
<dbReference type="SUPFAM" id="SSF52047">
    <property type="entry name" value="RNI-like"/>
    <property type="match status" value="1"/>
</dbReference>